<dbReference type="WBParaSite" id="L893_g16020.t1">
    <property type="protein sequence ID" value="L893_g16020.t1"/>
    <property type="gene ID" value="L893_g16020"/>
</dbReference>
<dbReference type="PROSITE" id="PS50835">
    <property type="entry name" value="IG_LIKE"/>
    <property type="match status" value="1"/>
</dbReference>
<sequence>AKSNPLFNVIVSESLGEPTSHRSSQKSLCYSEKTVSSQSLTVPSYVIKMGSTASITCELNSYLPEDTSIVCLKVDNELYPVAYLIVKDGNGEEAPQTEKFLSPPQTLFVMEGRTSIISCQMDKAHLKLAWYRDRTLIKENDRILVETYDDEQIDEREVTVSAVEDETDDEP</sequence>
<protein>
    <submittedName>
        <fullName evidence="3">Ig-like domain-containing protein</fullName>
    </submittedName>
</protein>
<feature type="domain" description="Ig-like" evidence="1">
    <location>
        <begin position="95"/>
        <end position="171"/>
    </location>
</feature>
<proteinExistence type="predicted"/>
<name>A0A1I7YG83_9BILA</name>
<dbReference type="InterPro" id="IPR036179">
    <property type="entry name" value="Ig-like_dom_sf"/>
</dbReference>
<dbReference type="Gene3D" id="2.60.40.10">
    <property type="entry name" value="Immunoglobulins"/>
    <property type="match status" value="1"/>
</dbReference>
<evidence type="ECO:0000313" key="3">
    <source>
        <dbReference type="WBParaSite" id="L893_g16020.t1"/>
    </source>
</evidence>
<keyword evidence="2" id="KW-1185">Reference proteome</keyword>
<organism evidence="2 3">
    <name type="scientific">Steinernema glaseri</name>
    <dbReference type="NCBI Taxonomy" id="37863"/>
    <lineage>
        <taxon>Eukaryota</taxon>
        <taxon>Metazoa</taxon>
        <taxon>Ecdysozoa</taxon>
        <taxon>Nematoda</taxon>
        <taxon>Chromadorea</taxon>
        <taxon>Rhabditida</taxon>
        <taxon>Tylenchina</taxon>
        <taxon>Panagrolaimomorpha</taxon>
        <taxon>Strongyloidoidea</taxon>
        <taxon>Steinernematidae</taxon>
        <taxon>Steinernema</taxon>
    </lineage>
</organism>
<dbReference type="InterPro" id="IPR013783">
    <property type="entry name" value="Ig-like_fold"/>
</dbReference>
<dbReference type="Proteomes" id="UP000095287">
    <property type="component" value="Unplaced"/>
</dbReference>
<reference evidence="3" key="1">
    <citation type="submission" date="2016-11" db="UniProtKB">
        <authorList>
            <consortium name="WormBaseParasite"/>
        </authorList>
    </citation>
    <scope>IDENTIFICATION</scope>
</reference>
<accession>A0A1I7YG83</accession>
<dbReference type="SUPFAM" id="SSF48726">
    <property type="entry name" value="Immunoglobulin"/>
    <property type="match status" value="1"/>
</dbReference>
<evidence type="ECO:0000259" key="1">
    <source>
        <dbReference type="PROSITE" id="PS50835"/>
    </source>
</evidence>
<dbReference type="InterPro" id="IPR007110">
    <property type="entry name" value="Ig-like_dom"/>
</dbReference>
<dbReference type="AlphaFoldDB" id="A0A1I7YG83"/>
<evidence type="ECO:0000313" key="2">
    <source>
        <dbReference type="Proteomes" id="UP000095287"/>
    </source>
</evidence>